<keyword evidence="2" id="KW-1133">Transmembrane helix</keyword>
<reference evidence="4 5" key="1">
    <citation type="submission" date="2015-01" db="EMBL/GenBank/DDBJ databases">
        <title>Genome Assembly of Bacillus badius MTCC 1458.</title>
        <authorList>
            <person name="Verma A."/>
            <person name="Khatri I."/>
            <person name="Mual P."/>
            <person name="Subramanian S."/>
            <person name="Krishnamurthi S."/>
        </authorList>
    </citation>
    <scope>NUCLEOTIDE SEQUENCE [LARGE SCALE GENOMIC DNA]</scope>
    <source>
        <strain evidence="4 5">MTCC 1458</strain>
    </source>
</reference>
<gene>
    <name evidence="4" type="ORF">SD77_1587</name>
</gene>
<proteinExistence type="predicted"/>
<feature type="signal peptide" evidence="3">
    <location>
        <begin position="1"/>
        <end position="22"/>
    </location>
</feature>
<feature type="chain" id="PRO_5045831957" description="Preprotein translocase subunit Tim44" evidence="3">
    <location>
        <begin position="23"/>
        <end position="148"/>
    </location>
</feature>
<dbReference type="RefSeq" id="WP_041101214.1">
    <property type="nucleotide sequence ID" value="NZ_JARTHD010000064.1"/>
</dbReference>
<evidence type="ECO:0000256" key="1">
    <source>
        <dbReference type="SAM" id="MobiDB-lite"/>
    </source>
</evidence>
<dbReference type="Proteomes" id="UP000031982">
    <property type="component" value="Unassembled WGS sequence"/>
</dbReference>
<keyword evidence="5" id="KW-1185">Reference proteome</keyword>
<dbReference type="EMBL" id="JXLP01000015">
    <property type="protein sequence ID" value="KIL77344.1"/>
    <property type="molecule type" value="Genomic_DNA"/>
</dbReference>
<feature type="region of interest" description="Disordered" evidence="1">
    <location>
        <begin position="32"/>
        <end position="81"/>
    </location>
</feature>
<protein>
    <recommendedName>
        <fullName evidence="6">Preprotein translocase subunit Tim44</fullName>
    </recommendedName>
</protein>
<evidence type="ECO:0000256" key="2">
    <source>
        <dbReference type="SAM" id="Phobius"/>
    </source>
</evidence>
<organism evidence="4 5">
    <name type="scientific">Bacillus badius</name>
    <dbReference type="NCBI Taxonomy" id="1455"/>
    <lineage>
        <taxon>Bacteria</taxon>
        <taxon>Bacillati</taxon>
        <taxon>Bacillota</taxon>
        <taxon>Bacilli</taxon>
        <taxon>Bacillales</taxon>
        <taxon>Bacillaceae</taxon>
        <taxon>Pseudobacillus</taxon>
    </lineage>
</organism>
<comment type="caution">
    <text evidence="4">The sequence shown here is derived from an EMBL/GenBank/DDBJ whole genome shotgun (WGS) entry which is preliminary data.</text>
</comment>
<name>A0ABR5ARG4_BACBA</name>
<feature type="compositionally biased region" description="Low complexity" evidence="1">
    <location>
        <begin position="32"/>
        <end position="44"/>
    </location>
</feature>
<evidence type="ECO:0000313" key="5">
    <source>
        <dbReference type="Proteomes" id="UP000031982"/>
    </source>
</evidence>
<keyword evidence="3" id="KW-0732">Signal</keyword>
<keyword evidence="2" id="KW-0472">Membrane</keyword>
<sequence length="148" mass="16014">MLKKIMASLFIFSLCFAPISHVFDHQPQSASAKSYKSGKKSYNSPAGSSPSFLKKDKDQQVNKQKSTTKDSKKSAASKSNKGGLLKGLFLGGVAGLLFGSLLGNLGILGSVLGFLINMIVLVAIVVLIRKIVVSLFKNKRKDDHSWNR</sequence>
<feature type="transmembrane region" description="Helical" evidence="2">
    <location>
        <begin position="105"/>
        <end position="128"/>
    </location>
</feature>
<accession>A0ABR5ARG4</accession>
<evidence type="ECO:0000256" key="3">
    <source>
        <dbReference type="SAM" id="SignalP"/>
    </source>
</evidence>
<evidence type="ECO:0008006" key="6">
    <source>
        <dbReference type="Google" id="ProtNLM"/>
    </source>
</evidence>
<keyword evidence="2" id="KW-0812">Transmembrane</keyword>
<evidence type="ECO:0000313" key="4">
    <source>
        <dbReference type="EMBL" id="KIL77344.1"/>
    </source>
</evidence>